<organism evidence="3 4">
    <name type="scientific">Streptomyces yunnanensis</name>
    <dbReference type="NCBI Taxonomy" id="156453"/>
    <lineage>
        <taxon>Bacteria</taxon>
        <taxon>Bacillati</taxon>
        <taxon>Actinomycetota</taxon>
        <taxon>Actinomycetes</taxon>
        <taxon>Kitasatosporales</taxon>
        <taxon>Streptomycetaceae</taxon>
        <taxon>Streptomyces</taxon>
    </lineage>
</organism>
<accession>A0A9X8MS19</accession>
<reference evidence="4" key="1">
    <citation type="submission" date="2016-11" db="EMBL/GenBank/DDBJ databases">
        <authorList>
            <person name="Jaros S."/>
            <person name="Januszkiewicz K."/>
            <person name="Wedrychowicz H."/>
        </authorList>
    </citation>
    <scope>NUCLEOTIDE SEQUENCE [LARGE SCALE GENOMIC DNA]</scope>
    <source>
        <strain evidence="4">CGMCC 4.3555</strain>
    </source>
</reference>
<feature type="region of interest" description="Disordered" evidence="1">
    <location>
        <begin position="1"/>
        <end position="21"/>
    </location>
</feature>
<protein>
    <submittedName>
        <fullName evidence="3">DNA-binding transcriptional regulator, MarR family</fullName>
    </submittedName>
</protein>
<comment type="caution">
    <text evidence="3">The sequence shown here is derived from an EMBL/GenBank/DDBJ whole genome shotgun (WGS) entry which is preliminary data.</text>
</comment>
<dbReference type="Pfam" id="PF01047">
    <property type="entry name" value="MarR"/>
    <property type="match status" value="1"/>
</dbReference>
<evidence type="ECO:0000313" key="4">
    <source>
        <dbReference type="Proteomes" id="UP000184388"/>
    </source>
</evidence>
<gene>
    <name evidence="3" type="ORF">SAMN05216268_105182</name>
</gene>
<dbReference type="PANTHER" id="PTHR33164:SF43">
    <property type="entry name" value="HTH-TYPE TRANSCRIPTIONAL REPRESSOR YETL"/>
    <property type="match status" value="1"/>
</dbReference>
<feature type="compositionally biased region" description="Basic and acidic residues" evidence="1">
    <location>
        <begin position="1"/>
        <end position="11"/>
    </location>
</feature>
<sequence>MRSGRSEDRARYSSPMPDPALHQDSTIALQKVLATLSYLLTRSQAHERQASRAGVTAGRSDLYLLMALEDSGGVSRVGDLAVQMMVEPPHVTRQISQLEAQNLVERTLDELDRRVRRIAITPHGRAVLESFRQARLDGLRQALSDFDDADLDTTKAVLDRLVAYVRESHMEEPRGRGA</sequence>
<dbReference type="GO" id="GO:0003677">
    <property type="term" value="F:DNA binding"/>
    <property type="evidence" value="ECO:0007669"/>
    <property type="project" value="UniProtKB-KW"/>
</dbReference>
<keyword evidence="3" id="KW-0238">DNA-binding</keyword>
<dbReference type="InterPro" id="IPR036388">
    <property type="entry name" value="WH-like_DNA-bd_sf"/>
</dbReference>
<evidence type="ECO:0000313" key="3">
    <source>
        <dbReference type="EMBL" id="SHL59034.1"/>
    </source>
</evidence>
<dbReference type="Proteomes" id="UP000184388">
    <property type="component" value="Unassembled WGS sequence"/>
</dbReference>
<dbReference type="InterPro" id="IPR036390">
    <property type="entry name" value="WH_DNA-bd_sf"/>
</dbReference>
<dbReference type="EMBL" id="FRBK01000005">
    <property type="protein sequence ID" value="SHL59034.1"/>
    <property type="molecule type" value="Genomic_DNA"/>
</dbReference>
<dbReference type="GO" id="GO:0003700">
    <property type="term" value="F:DNA-binding transcription factor activity"/>
    <property type="evidence" value="ECO:0007669"/>
    <property type="project" value="InterPro"/>
</dbReference>
<dbReference type="Gene3D" id="1.10.10.10">
    <property type="entry name" value="Winged helix-like DNA-binding domain superfamily/Winged helix DNA-binding domain"/>
    <property type="match status" value="1"/>
</dbReference>
<dbReference type="SUPFAM" id="SSF46785">
    <property type="entry name" value="Winged helix' DNA-binding domain"/>
    <property type="match status" value="1"/>
</dbReference>
<dbReference type="InterPro" id="IPR039422">
    <property type="entry name" value="MarR/SlyA-like"/>
</dbReference>
<dbReference type="GO" id="GO:0006950">
    <property type="term" value="P:response to stress"/>
    <property type="evidence" value="ECO:0007669"/>
    <property type="project" value="TreeGrafter"/>
</dbReference>
<dbReference type="SMART" id="SM00347">
    <property type="entry name" value="HTH_MARR"/>
    <property type="match status" value="1"/>
</dbReference>
<dbReference type="PANTHER" id="PTHR33164">
    <property type="entry name" value="TRANSCRIPTIONAL REGULATOR, MARR FAMILY"/>
    <property type="match status" value="1"/>
</dbReference>
<evidence type="ECO:0000256" key="1">
    <source>
        <dbReference type="SAM" id="MobiDB-lite"/>
    </source>
</evidence>
<dbReference type="PRINTS" id="PR00598">
    <property type="entry name" value="HTHMARR"/>
</dbReference>
<dbReference type="AlphaFoldDB" id="A0A9X8MS19"/>
<dbReference type="InterPro" id="IPR000835">
    <property type="entry name" value="HTH_MarR-typ"/>
</dbReference>
<name>A0A9X8MS19_9ACTN</name>
<dbReference type="PROSITE" id="PS50995">
    <property type="entry name" value="HTH_MARR_2"/>
    <property type="match status" value="1"/>
</dbReference>
<feature type="domain" description="HTH marR-type" evidence="2">
    <location>
        <begin position="26"/>
        <end position="163"/>
    </location>
</feature>
<proteinExistence type="predicted"/>
<evidence type="ECO:0000259" key="2">
    <source>
        <dbReference type="PROSITE" id="PS50995"/>
    </source>
</evidence>